<evidence type="ECO:0000256" key="1">
    <source>
        <dbReference type="ARBA" id="ARBA00004123"/>
    </source>
</evidence>
<proteinExistence type="predicted"/>
<dbReference type="InterPro" id="IPR000690">
    <property type="entry name" value="Matrin/U1-C_Znf_C2H2"/>
</dbReference>
<dbReference type="Proteomes" id="UP000594262">
    <property type="component" value="Unplaced"/>
</dbReference>
<feature type="compositionally biased region" description="Basic and acidic residues" evidence="6">
    <location>
        <begin position="225"/>
        <end position="238"/>
    </location>
</feature>
<dbReference type="InterPro" id="IPR036020">
    <property type="entry name" value="WW_dom_sf"/>
</dbReference>
<dbReference type="InterPro" id="IPR040023">
    <property type="entry name" value="WBP4"/>
</dbReference>
<organism evidence="9 10">
    <name type="scientific">Clytia hemisphaerica</name>
    <dbReference type="NCBI Taxonomy" id="252671"/>
    <lineage>
        <taxon>Eukaryota</taxon>
        <taxon>Metazoa</taxon>
        <taxon>Cnidaria</taxon>
        <taxon>Hydrozoa</taxon>
        <taxon>Hydroidolina</taxon>
        <taxon>Leptothecata</taxon>
        <taxon>Obeliida</taxon>
        <taxon>Clytiidae</taxon>
        <taxon>Clytia</taxon>
    </lineage>
</organism>
<dbReference type="InterPro" id="IPR001202">
    <property type="entry name" value="WW_dom"/>
</dbReference>
<feature type="compositionally biased region" description="Basic residues" evidence="6">
    <location>
        <begin position="278"/>
        <end position="289"/>
    </location>
</feature>
<keyword evidence="4" id="KW-0862">Zinc</keyword>
<dbReference type="PANTHER" id="PTHR13173">
    <property type="entry name" value="WW DOMAIN BINDING PROTEIN 4"/>
    <property type="match status" value="1"/>
</dbReference>
<feature type="region of interest" description="Disordered" evidence="6">
    <location>
        <begin position="151"/>
        <end position="295"/>
    </location>
</feature>
<accession>A0A7M5WSK4</accession>
<dbReference type="PROSITE" id="PS50171">
    <property type="entry name" value="ZF_MATRIN"/>
    <property type="match status" value="1"/>
</dbReference>
<sequence length="295" mass="33536">MADYWKSTGKHYCDFCKCWTADNKPSIQFHEKGKNHQANVKKRLAEIKRNSIEKRKKDEKSQHMFQEMEKAALAAVQKDMNSSDVSIGKADMRNIVKAHSKTEESGNDDINNKDIYPWQVMAGPQGTTYYYNAMSGESTWVMPEIVKNQLEKKKRTAEDTSTKTVSKPSKSYSSSTSTASKDPYRAQPKKEEPPEEVRDSHPLLGGWSTVKRYDNTAQEETSEEQNVKEEQPAEKPTETTEAPENSGTTPAEPVAGKKFKERQLKTSLATESDAPVAFKKRKFGNRNVRRRNDDD</sequence>
<evidence type="ECO:0008006" key="11">
    <source>
        <dbReference type="Google" id="ProtNLM"/>
    </source>
</evidence>
<feature type="domain" description="Matrin-type" evidence="8">
    <location>
        <begin position="11"/>
        <end position="42"/>
    </location>
</feature>
<evidence type="ECO:0000259" key="7">
    <source>
        <dbReference type="PROSITE" id="PS50020"/>
    </source>
</evidence>
<dbReference type="GO" id="GO:0000398">
    <property type="term" value="P:mRNA splicing, via spliceosome"/>
    <property type="evidence" value="ECO:0007669"/>
    <property type="project" value="InterPro"/>
</dbReference>
<dbReference type="AlphaFoldDB" id="A0A7M5WSK4"/>
<evidence type="ECO:0000256" key="5">
    <source>
        <dbReference type="ARBA" id="ARBA00023242"/>
    </source>
</evidence>
<evidence type="ECO:0000256" key="2">
    <source>
        <dbReference type="ARBA" id="ARBA00022723"/>
    </source>
</evidence>
<dbReference type="SMART" id="SM00451">
    <property type="entry name" value="ZnF_U1"/>
    <property type="match status" value="1"/>
</dbReference>
<dbReference type="EnsemblMetazoa" id="CLYHEMT010562.1">
    <property type="protein sequence ID" value="CLYHEMP010562.1"/>
    <property type="gene ID" value="CLYHEMG010562"/>
</dbReference>
<dbReference type="InterPro" id="IPR013085">
    <property type="entry name" value="U1-CZ_Znf_C2H2"/>
</dbReference>
<evidence type="ECO:0000256" key="3">
    <source>
        <dbReference type="ARBA" id="ARBA00022771"/>
    </source>
</evidence>
<dbReference type="PROSITE" id="PS50020">
    <property type="entry name" value="WW_DOMAIN_2"/>
    <property type="match status" value="1"/>
</dbReference>
<keyword evidence="10" id="KW-1185">Reference proteome</keyword>
<protein>
    <recommendedName>
        <fullName evidence="11">WW domain-binding protein 4</fullName>
    </recommendedName>
</protein>
<feature type="compositionally biased region" description="Basic and acidic residues" evidence="6">
    <location>
        <begin position="182"/>
        <end position="201"/>
    </location>
</feature>
<dbReference type="GO" id="GO:0008270">
    <property type="term" value="F:zinc ion binding"/>
    <property type="evidence" value="ECO:0007669"/>
    <property type="project" value="UniProtKB-KW"/>
</dbReference>
<dbReference type="Pfam" id="PF06220">
    <property type="entry name" value="zf-U1"/>
    <property type="match status" value="1"/>
</dbReference>
<evidence type="ECO:0000256" key="6">
    <source>
        <dbReference type="SAM" id="MobiDB-lite"/>
    </source>
</evidence>
<feature type="domain" description="WW" evidence="7">
    <location>
        <begin position="117"/>
        <end position="145"/>
    </location>
</feature>
<dbReference type="Gene3D" id="2.20.70.10">
    <property type="match status" value="1"/>
</dbReference>
<dbReference type="OrthoDB" id="191651at2759"/>
<comment type="subcellular location">
    <subcellularLocation>
        <location evidence="1">Nucleus</location>
    </subcellularLocation>
</comment>
<dbReference type="InterPro" id="IPR003604">
    <property type="entry name" value="Matrin/U1-like-C_Znf_C2H2"/>
</dbReference>
<dbReference type="SUPFAM" id="SSF51045">
    <property type="entry name" value="WW domain"/>
    <property type="match status" value="1"/>
</dbReference>
<dbReference type="InterPro" id="IPR036236">
    <property type="entry name" value="Znf_C2H2_sf"/>
</dbReference>
<dbReference type="SUPFAM" id="SSF57667">
    <property type="entry name" value="beta-beta-alpha zinc fingers"/>
    <property type="match status" value="1"/>
</dbReference>
<name>A0A7M5WSK4_9CNID</name>
<keyword evidence="2" id="KW-0479">Metal-binding</keyword>
<dbReference type="GO" id="GO:0003723">
    <property type="term" value="F:RNA binding"/>
    <property type="evidence" value="ECO:0007669"/>
    <property type="project" value="TreeGrafter"/>
</dbReference>
<dbReference type="GeneID" id="136805802"/>
<dbReference type="PROSITE" id="PS01159">
    <property type="entry name" value="WW_DOMAIN_1"/>
    <property type="match status" value="1"/>
</dbReference>
<dbReference type="GO" id="GO:0071011">
    <property type="term" value="C:precatalytic spliceosome"/>
    <property type="evidence" value="ECO:0007669"/>
    <property type="project" value="TreeGrafter"/>
</dbReference>
<evidence type="ECO:0000313" key="10">
    <source>
        <dbReference type="Proteomes" id="UP000594262"/>
    </source>
</evidence>
<dbReference type="RefSeq" id="XP_066918463.1">
    <property type="nucleotide sequence ID" value="XM_067062362.1"/>
</dbReference>
<keyword evidence="3" id="KW-0863">Zinc-finger</keyword>
<evidence type="ECO:0000256" key="4">
    <source>
        <dbReference type="ARBA" id="ARBA00022833"/>
    </source>
</evidence>
<keyword evidence="5" id="KW-0539">Nucleus</keyword>
<evidence type="ECO:0000313" key="9">
    <source>
        <dbReference type="EnsemblMetazoa" id="CLYHEMP010562.1"/>
    </source>
</evidence>
<reference evidence="9" key="1">
    <citation type="submission" date="2021-01" db="UniProtKB">
        <authorList>
            <consortium name="EnsemblMetazoa"/>
        </authorList>
    </citation>
    <scope>IDENTIFICATION</scope>
</reference>
<dbReference type="Gene3D" id="3.30.160.60">
    <property type="entry name" value="Classic Zinc Finger"/>
    <property type="match status" value="1"/>
</dbReference>
<evidence type="ECO:0000259" key="8">
    <source>
        <dbReference type="PROSITE" id="PS50171"/>
    </source>
</evidence>
<dbReference type="CDD" id="cd00201">
    <property type="entry name" value="WW"/>
    <property type="match status" value="1"/>
</dbReference>
<dbReference type="PANTHER" id="PTHR13173:SF10">
    <property type="entry name" value="WW DOMAIN-BINDING PROTEIN 4"/>
    <property type="match status" value="1"/>
</dbReference>
<feature type="compositionally biased region" description="Low complexity" evidence="6">
    <location>
        <begin position="162"/>
        <end position="181"/>
    </location>
</feature>